<keyword evidence="11" id="KW-1185">Reference proteome</keyword>
<keyword evidence="1 8" id="KW-0444">Lipid biosynthesis</keyword>
<comment type="catalytic activity">
    <reaction evidence="8">
        <text>apo-[ACP] + CoA = holo-[ACP] + adenosine 3',5'-bisphosphate + H(+)</text>
        <dbReference type="Rhea" id="RHEA:12068"/>
        <dbReference type="Rhea" id="RHEA-COMP:9685"/>
        <dbReference type="Rhea" id="RHEA-COMP:9690"/>
        <dbReference type="ChEBI" id="CHEBI:15378"/>
        <dbReference type="ChEBI" id="CHEBI:29999"/>
        <dbReference type="ChEBI" id="CHEBI:57287"/>
        <dbReference type="ChEBI" id="CHEBI:58343"/>
        <dbReference type="ChEBI" id="CHEBI:64479"/>
        <dbReference type="EC" id="2.7.8.7"/>
    </reaction>
</comment>
<evidence type="ECO:0000256" key="8">
    <source>
        <dbReference type="HAMAP-Rule" id="MF_00101"/>
    </source>
</evidence>
<evidence type="ECO:0000256" key="7">
    <source>
        <dbReference type="ARBA" id="ARBA00023160"/>
    </source>
</evidence>
<reference evidence="10" key="1">
    <citation type="submission" date="2020-10" db="EMBL/GenBank/DDBJ databases">
        <title>Taxonomic study of unclassified bacteria belonging to the class Ktedonobacteria.</title>
        <authorList>
            <person name="Yabe S."/>
            <person name="Wang C.M."/>
            <person name="Zheng Y."/>
            <person name="Sakai Y."/>
            <person name="Cavaletti L."/>
            <person name="Monciardini P."/>
            <person name="Donadio S."/>
        </authorList>
    </citation>
    <scope>NUCLEOTIDE SEQUENCE</scope>
    <source>
        <strain evidence="10">SOSP1-1</strain>
    </source>
</reference>
<evidence type="ECO:0000256" key="1">
    <source>
        <dbReference type="ARBA" id="ARBA00022516"/>
    </source>
</evidence>
<comment type="cofactor">
    <cofactor evidence="8">
        <name>Mg(2+)</name>
        <dbReference type="ChEBI" id="CHEBI:18420"/>
    </cofactor>
</comment>
<evidence type="ECO:0000256" key="3">
    <source>
        <dbReference type="ARBA" id="ARBA00022723"/>
    </source>
</evidence>
<accession>A0A8J3I6K2</accession>
<dbReference type="NCBIfam" id="TIGR00516">
    <property type="entry name" value="acpS"/>
    <property type="match status" value="1"/>
</dbReference>
<keyword evidence="4 8" id="KW-0276">Fatty acid metabolism</keyword>
<dbReference type="Proteomes" id="UP000612362">
    <property type="component" value="Unassembled WGS sequence"/>
</dbReference>
<dbReference type="NCBIfam" id="TIGR00556">
    <property type="entry name" value="pantethn_trn"/>
    <property type="match status" value="1"/>
</dbReference>
<sequence>MNPSPYRVGIDIVLVKQIQESIERFGKRFLNRVFTMEEQTYCRSHSSALTVAQSFASRFAAKEATIKVLRPEKFWGDWREIEVRRKQDGSCDIILHKEAKALAESRSIAALSLSMSHEAEYATAIVIADFE</sequence>
<gene>
    <name evidence="10" type="primary">acpS_1</name>
    <name evidence="8" type="synonym">acpS</name>
    <name evidence="10" type="ORF">KSX_44870</name>
</gene>
<dbReference type="EC" id="2.7.8.7" evidence="8"/>
<feature type="domain" description="4'-phosphopantetheinyl transferase" evidence="9">
    <location>
        <begin position="7"/>
        <end position="125"/>
    </location>
</feature>
<keyword evidence="6 8" id="KW-0443">Lipid metabolism</keyword>
<name>A0A8J3I6K2_9CHLR</name>
<evidence type="ECO:0000256" key="2">
    <source>
        <dbReference type="ARBA" id="ARBA00022679"/>
    </source>
</evidence>
<dbReference type="HAMAP" id="MF_00101">
    <property type="entry name" value="AcpS"/>
    <property type="match status" value="1"/>
</dbReference>
<dbReference type="InterPro" id="IPR037143">
    <property type="entry name" value="4-PPantetheinyl_Trfase_dom_sf"/>
</dbReference>
<dbReference type="GO" id="GO:0008897">
    <property type="term" value="F:holo-[acyl-carrier-protein] synthase activity"/>
    <property type="evidence" value="ECO:0007669"/>
    <property type="project" value="UniProtKB-UniRule"/>
</dbReference>
<dbReference type="AlphaFoldDB" id="A0A8J3I6K2"/>
<feature type="binding site" evidence="8">
    <location>
        <position position="11"/>
    </location>
    <ligand>
        <name>Mg(2+)</name>
        <dbReference type="ChEBI" id="CHEBI:18420"/>
    </ligand>
</feature>
<keyword evidence="5 8" id="KW-0460">Magnesium</keyword>
<dbReference type="Gene3D" id="3.90.470.20">
    <property type="entry name" value="4'-phosphopantetheinyl transferase domain"/>
    <property type="match status" value="1"/>
</dbReference>
<keyword evidence="7 8" id="KW-0275">Fatty acid biosynthesis</keyword>
<dbReference type="Pfam" id="PF01648">
    <property type="entry name" value="ACPS"/>
    <property type="match status" value="1"/>
</dbReference>
<comment type="similarity">
    <text evidence="8">Belongs to the P-Pant transferase superfamily. AcpS family.</text>
</comment>
<comment type="subcellular location">
    <subcellularLocation>
        <location evidence="8">Cytoplasm</location>
    </subcellularLocation>
</comment>
<dbReference type="GO" id="GO:0006633">
    <property type="term" value="P:fatty acid biosynthetic process"/>
    <property type="evidence" value="ECO:0007669"/>
    <property type="project" value="UniProtKB-UniRule"/>
</dbReference>
<dbReference type="InterPro" id="IPR004568">
    <property type="entry name" value="Ppantetheine-prot_Trfase_dom"/>
</dbReference>
<organism evidence="10 11">
    <name type="scientific">Ktedonospora formicarum</name>
    <dbReference type="NCBI Taxonomy" id="2778364"/>
    <lineage>
        <taxon>Bacteria</taxon>
        <taxon>Bacillati</taxon>
        <taxon>Chloroflexota</taxon>
        <taxon>Ktedonobacteria</taxon>
        <taxon>Ktedonobacterales</taxon>
        <taxon>Ktedonobacteraceae</taxon>
        <taxon>Ktedonospora</taxon>
    </lineage>
</organism>
<dbReference type="InterPro" id="IPR008278">
    <property type="entry name" value="4-PPantetheinyl_Trfase_dom"/>
</dbReference>
<dbReference type="GO" id="GO:0005737">
    <property type="term" value="C:cytoplasm"/>
    <property type="evidence" value="ECO:0007669"/>
    <property type="project" value="UniProtKB-SubCell"/>
</dbReference>
<keyword evidence="2 8" id="KW-0808">Transferase</keyword>
<keyword evidence="8" id="KW-0963">Cytoplasm</keyword>
<comment type="function">
    <text evidence="8">Transfers the 4'-phosphopantetheine moiety from coenzyme A to a Ser of acyl-carrier-protein.</text>
</comment>
<keyword evidence="3 8" id="KW-0479">Metal-binding</keyword>
<evidence type="ECO:0000256" key="5">
    <source>
        <dbReference type="ARBA" id="ARBA00022842"/>
    </source>
</evidence>
<evidence type="ECO:0000313" key="10">
    <source>
        <dbReference type="EMBL" id="GHO46324.1"/>
    </source>
</evidence>
<proteinExistence type="inferred from homology"/>
<evidence type="ECO:0000256" key="4">
    <source>
        <dbReference type="ARBA" id="ARBA00022832"/>
    </source>
</evidence>
<evidence type="ECO:0000259" key="9">
    <source>
        <dbReference type="Pfam" id="PF01648"/>
    </source>
</evidence>
<dbReference type="InterPro" id="IPR002582">
    <property type="entry name" value="ACPS"/>
</dbReference>
<protein>
    <recommendedName>
        <fullName evidence="8">Holo-[acyl-carrier-protein] synthase</fullName>
        <shortName evidence="8">Holo-ACP synthase</shortName>
        <ecNumber evidence="8">2.7.8.7</ecNumber>
    </recommendedName>
    <alternativeName>
        <fullName evidence="8">4'-phosphopantetheinyl transferase AcpS</fullName>
    </alternativeName>
</protein>
<evidence type="ECO:0000256" key="6">
    <source>
        <dbReference type="ARBA" id="ARBA00023098"/>
    </source>
</evidence>
<dbReference type="RefSeq" id="WP_220195707.1">
    <property type="nucleotide sequence ID" value="NZ_BNJF01000002.1"/>
</dbReference>
<dbReference type="GO" id="GO:0000287">
    <property type="term" value="F:magnesium ion binding"/>
    <property type="evidence" value="ECO:0007669"/>
    <property type="project" value="UniProtKB-UniRule"/>
</dbReference>
<dbReference type="EMBL" id="BNJF01000002">
    <property type="protein sequence ID" value="GHO46324.1"/>
    <property type="molecule type" value="Genomic_DNA"/>
</dbReference>
<dbReference type="SUPFAM" id="SSF56214">
    <property type="entry name" value="4'-phosphopantetheinyl transferase"/>
    <property type="match status" value="1"/>
</dbReference>
<evidence type="ECO:0000313" key="11">
    <source>
        <dbReference type="Proteomes" id="UP000612362"/>
    </source>
</evidence>
<comment type="caution">
    <text evidence="10">The sequence shown here is derived from an EMBL/GenBank/DDBJ whole genome shotgun (WGS) entry which is preliminary data.</text>
</comment>
<feature type="binding site" evidence="8">
    <location>
        <position position="63"/>
    </location>
    <ligand>
        <name>Mg(2+)</name>
        <dbReference type="ChEBI" id="CHEBI:18420"/>
    </ligand>
</feature>